<sequence length="670" mass="75548">MDPLSPQMRLLSMTRMALTLGPGLAFLLYLHSGTISSRPDILDLDNRVRDIPVTHINRTYDFVIVGGGSAGAVLANRLSENPAWEVLLIEAGPDETTLTDMPLMFPTLQLSPLDWQYKTEPGENYCLGLNEGRCNWPRGRVLGGSSVLNAMMYVRGNRKDYDRWKEIGNPGWSYEDVLPYFKKSEDIRIKELTNDEFHGTGGYLTVENYRYHSPLAKYFLDAAEEMGYEIRDMNGRFQTGFNVPQGTLRDGLRCSTAKAFIRPVFKRENLHITLHSTVKEILIDKDRKQANGVVLRKFGTTVTVHCEREVILSAGSLVSPQLLMLAGIGPEKHLKDIGIDVLVDSPGVGFNLQDHAAVGGATYVFERPSGFSDEPLTFQLPHMFSTETVNNFTQNERGPVYWLPVCEVMGFVSTKYQNSKFDWPDVQLFLSTAADSSDGGLFGRRAEGLTDELFSAVYEPLIYKEAFNVYALLMRPKSRGRIMLKDKDPSSKVLIYPNYFDNKDDLKVIIEGAKIGHKLMMTKAMQTFNVTFNPFRIPACKHLELFTDEYWECHVKQITLTIYHPVGTAKMGPDSDPKAVVDARLKVKGVENLRVVDASIFPYIPTGNTNAPTIMVAEKAADMIKEDWGFVGTTESETNKSKLREAIEEVEEKRAILRKVEIKQPDLDYW</sequence>
<dbReference type="InterPro" id="IPR036188">
    <property type="entry name" value="FAD/NAD-bd_sf"/>
</dbReference>
<dbReference type="Pfam" id="PF00732">
    <property type="entry name" value="GMC_oxred_N"/>
    <property type="match status" value="1"/>
</dbReference>
<dbReference type="InterPro" id="IPR007867">
    <property type="entry name" value="GMC_OxRtase_C"/>
</dbReference>
<name>A0A9N9TS23_PHYSR</name>
<comment type="similarity">
    <text evidence="1 3">Belongs to the GMC oxidoreductase family.</text>
</comment>
<reference evidence="6" key="1">
    <citation type="submission" date="2022-01" db="EMBL/GenBank/DDBJ databases">
        <authorList>
            <person name="King R."/>
        </authorList>
    </citation>
    <scope>NUCLEOTIDE SEQUENCE</scope>
</reference>
<keyword evidence="4" id="KW-0175">Coiled coil</keyword>
<keyword evidence="3" id="KW-0285">Flavoprotein</keyword>
<dbReference type="PANTHER" id="PTHR11552">
    <property type="entry name" value="GLUCOSE-METHANOL-CHOLINE GMC OXIDOREDUCTASE"/>
    <property type="match status" value="1"/>
</dbReference>
<feature type="binding site" evidence="2">
    <location>
        <position position="278"/>
    </location>
    <ligand>
        <name>FAD</name>
        <dbReference type="ChEBI" id="CHEBI:57692"/>
    </ligand>
</feature>
<evidence type="ECO:0000256" key="2">
    <source>
        <dbReference type="PIRSR" id="PIRSR000137-2"/>
    </source>
</evidence>
<evidence type="ECO:0000256" key="4">
    <source>
        <dbReference type="SAM" id="Coils"/>
    </source>
</evidence>
<dbReference type="Proteomes" id="UP001153712">
    <property type="component" value="Chromosome 4"/>
</dbReference>
<keyword evidence="2 3" id="KW-0274">FAD</keyword>
<dbReference type="AlphaFoldDB" id="A0A9N9TS23"/>
<comment type="cofactor">
    <cofactor evidence="2">
        <name>FAD</name>
        <dbReference type="ChEBI" id="CHEBI:57692"/>
    </cofactor>
</comment>
<dbReference type="InterPro" id="IPR012132">
    <property type="entry name" value="GMC_OxRdtase"/>
</dbReference>
<dbReference type="Pfam" id="PF05199">
    <property type="entry name" value="GMC_oxred_C"/>
    <property type="match status" value="1"/>
</dbReference>
<evidence type="ECO:0000256" key="3">
    <source>
        <dbReference type="RuleBase" id="RU003968"/>
    </source>
</evidence>
<accession>A0A9N9TS23</accession>
<proteinExistence type="inferred from homology"/>
<dbReference type="OrthoDB" id="269227at2759"/>
<feature type="binding site" evidence="2">
    <location>
        <position position="141"/>
    </location>
    <ligand>
        <name>FAD</name>
        <dbReference type="ChEBI" id="CHEBI:57692"/>
    </ligand>
</feature>
<dbReference type="SUPFAM" id="SSF51905">
    <property type="entry name" value="FAD/NAD(P)-binding domain"/>
    <property type="match status" value="1"/>
</dbReference>
<dbReference type="PIRSF" id="PIRSF000137">
    <property type="entry name" value="Alcohol_oxidase"/>
    <property type="match status" value="1"/>
</dbReference>
<dbReference type="SUPFAM" id="SSF54373">
    <property type="entry name" value="FAD-linked reductases, C-terminal domain"/>
    <property type="match status" value="1"/>
</dbReference>
<gene>
    <name evidence="6" type="ORF">PHYEVI_LOCUS7603</name>
</gene>
<evidence type="ECO:0000313" key="7">
    <source>
        <dbReference type="Proteomes" id="UP001153712"/>
    </source>
</evidence>
<dbReference type="Gene3D" id="3.50.50.60">
    <property type="entry name" value="FAD/NAD(P)-binding domain"/>
    <property type="match status" value="1"/>
</dbReference>
<feature type="domain" description="Glucose-methanol-choline oxidoreductase N-terminal" evidence="5">
    <location>
        <begin position="139"/>
        <end position="162"/>
    </location>
</feature>
<evidence type="ECO:0000313" key="6">
    <source>
        <dbReference type="EMBL" id="CAG9861260.1"/>
    </source>
</evidence>
<dbReference type="PANTHER" id="PTHR11552:SF186">
    <property type="entry name" value="GLUCOSE-METHANOL-CHOLINE OXIDOREDUCTASE N-TERMINAL DOMAIN-CONTAINING PROTEIN"/>
    <property type="match status" value="1"/>
</dbReference>
<dbReference type="GO" id="GO:0050660">
    <property type="term" value="F:flavin adenine dinucleotide binding"/>
    <property type="evidence" value="ECO:0007669"/>
    <property type="project" value="InterPro"/>
</dbReference>
<dbReference type="Gene3D" id="3.30.560.10">
    <property type="entry name" value="Glucose Oxidase, domain 3"/>
    <property type="match status" value="1"/>
</dbReference>
<keyword evidence="7" id="KW-1185">Reference proteome</keyword>
<evidence type="ECO:0000256" key="1">
    <source>
        <dbReference type="ARBA" id="ARBA00010790"/>
    </source>
</evidence>
<dbReference type="GO" id="GO:0016614">
    <property type="term" value="F:oxidoreductase activity, acting on CH-OH group of donors"/>
    <property type="evidence" value="ECO:0007669"/>
    <property type="project" value="InterPro"/>
</dbReference>
<feature type="coiled-coil region" evidence="4">
    <location>
        <begin position="633"/>
        <end position="663"/>
    </location>
</feature>
<dbReference type="InterPro" id="IPR000172">
    <property type="entry name" value="GMC_OxRdtase_N"/>
</dbReference>
<evidence type="ECO:0000259" key="5">
    <source>
        <dbReference type="PROSITE" id="PS00623"/>
    </source>
</evidence>
<protein>
    <recommendedName>
        <fullName evidence="5">Glucose-methanol-choline oxidoreductase N-terminal domain-containing protein</fullName>
    </recommendedName>
</protein>
<dbReference type="EMBL" id="OU900097">
    <property type="protein sequence ID" value="CAG9861260.1"/>
    <property type="molecule type" value="Genomic_DNA"/>
</dbReference>
<organism evidence="6 7">
    <name type="scientific">Phyllotreta striolata</name>
    <name type="common">Striped flea beetle</name>
    <name type="synonym">Crioceris striolata</name>
    <dbReference type="NCBI Taxonomy" id="444603"/>
    <lineage>
        <taxon>Eukaryota</taxon>
        <taxon>Metazoa</taxon>
        <taxon>Ecdysozoa</taxon>
        <taxon>Arthropoda</taxon>
        <taxon>Hexapoda</taxon>
        <taxon>Insecta</taxon>
        <taxon>Pterygota</taxon>
        <taxon>Neoptera</taxon>
        <taxon>Endopterygota</taxon>
        <taxon>Coleoptera</taxon>
        <taxon>Polyphaga</taxon>
        <taxon>Cucujiformia</taxon>
        <taxon>Chrysomeloidea</taxon>
        <taxon>Chrysomelidae</taxon>
        <taxon>Galerucinae</taxon>
        <taxon>Alticini</taxon>
        <taxon>Phyllotreta</taxon>
    </lineage>
</organism>
<dbReference type="PROSITE" id="PS00623">
    <property type="entry name" value="GMC_OXRED_1"/>
    <property type="match status" value="1"/>
</dbReference>